<name>A0AAW1Y356_RUBAR</name>
<reference evidence="2 3" key="1">
    <citation type="journal article" date="2023" name="G3 (Bethesda)">
        <title>A chromosome-length genome assembly and annotation of blackberry (Rubus argutus, cv. 'Hillquist').</title>
        <authorList>
            <person name="Bruna T."/>
            <person name="Aryal R."/>
            <person name="Dudchenko O."/>
            <person name="Sargent D.J."/>
            <person name="Mead D."/>
            <person name="Buti M."/>
            <person name="Cavallini A."/>
            <person name="Hytonen T."/>
            <person name="Andres J."/>
            <person name="Pham M."/>
            <person name="Weisz D."/>
            <person name="Mascagni F."/>
            <person name="Usai G."/>
            <person name="Natali L."/>
            <person name="Bassil N."/>
            <person name="Fernandez G.E."/>
            <person name="Lomsadze A."/>
            <person name="Armour M."/>
            <person name="Olukolu B."/>
            <person name="Poorten T."/>
            <person name="Britton C."/>
            <person name="Davik J."/>
            <person name="Ashrafi H."/>
            <person name="Aiden E.L."/>
            <person name="Borodovsky M."/>
            <person name="Worthington M."/>
        </authorList>
    </citation>
    <scope>NUCLEOTIDE SEQUENCE [LARGE SCALE GENOMIC DNA]</scope>
    <source>
        <strain evidence="2">PI 553951</strain>
    </source>
</reference>
<feature type="compositionally biased region" description="Low complexity" evidence="1">
    <location>
        <begin position="95"/>
        <end position="114"/>
    </location>
</feature>
<proteinExistence type="predicted"/>
<organism evidence="2 3">
    <name type="scientific">Rubus argutus</name>
    <name type="common">Southern blackberry</name>
    <dbReference type="NCBI Taxonomy" id="59490"/>
    <lineage>
        <taxon>Eukaryota</taxon>
        <taxon>Viridiplantae</taxon>
        <taxon>Streptophyta</taxon>
        <taxon>Embryophyta</taxon>
        <taxon>Tracheophyta</taxon>
        <taxon>Spermatophyta</taxon>
        <taxon>Magnoliopsida</taxon>
        <taxon>eudicotyledons</taxon>
        <taxon>Gunneridae</taxon>
        <taxon>Pentapetalae</taxon>
        <taxon>rosids</taxon>
        <taxon>fabids</taxon>
        <taxon>Rosales</taxon>
        <taxon>Rosaceae</taxon>
        <taxon>Rosoideae</taxon>
        <taxon>Rosoideae incertae sedis</taxon>
        <taxon>Rubus</taxon>
    </lineage>
</organism>
<dbReference type="Proteomes" id="UP001457282">
    <property type="component" value="Unassembled WGS sequence"/>
</dbReference>
<keyword evidence="3" id="KW-1185">Reference proteome</keyword>
<evidence type="ECO:0000256" key="1">
    <source>
        <dbReference type="SAM" id="MobiDB-lite"/>
    </source>
</evidence>
<accession>A0AAW1Y356</accession>
<evidence type="ECO:0000313" key="2">
    <source>
        <dbReference type="EMBL" id="KAK9942298.1"/>
    </source>
</evidence>
<evidence type="ECO:0000313" key="3">
    <source>
        <dbReference type="Proteomes" id="UP001457282"/>
    </source>
</evidence>
<dbReference type="EMBL" id="JBEDUW010000002">
    <property type="protein sequence ID" value="KAK9942298.1"/>
    <property type="molecule type" value="Genomic_DNA"/>
</dbReference>
<comment type="caution">
    <text evidence="2">The sequence shown here is derived from an EMBL/GenBank/DDBJ whole genome shotgun (WGS) entry which is preliminary data.</text>
</comment>
<sequence>MASLQFPSTPSTMTTQLSLCSISHPIHKPSSSLQLNDICSQYHSPPIKTMIALPLLSTQTTTAVSSLAPALTVEASPSIYYGHPYHRTILTNTSTTTNHQASSSDPRQSPSTSPMNYLDHRINPPMRAQLENCRHRKIAPRHLLASRIPTARSL</sequence>
<feature type="region of interest" description="Disordered" evidence="1">
    <location>
        <begin position="95"/>
        <end position="119"/>
    </location>
</feature>
<gene>
    <name evidence="2" type="ORF">M0R45_007971</name>
</gene>
<protein>
    <submittedName>
        <fullName evidence="2">Uncharacterized protein</fullName>
    </submittedName>
</protein>
<dbReference type="AlphaFoldDB" id="A0AAW1Y356"/>